<feature type="modified residue" description="4-aspartylphosphate" evidence="2">
    <location>
        <position position="66"/>
    </location>
</feature>
<evidence type="ECO:0000259" key="3">
    <source>
        <dbReference type="PROSITE" id="PS50110"/>
    </source>
</evidence>
<evidence type="ECO:0000313" key="4">
    <source>
        <dbReference type="EMBL" id="SFA56774.1"/>
    </source>
</evidence>
<dbReference type="PROSITE" id="PS50110">
    <property type="entry name" value="RESPONSE_REGULATORY"/>
    <property type="match status" value="1"/>
</dbReference>
<name>A0A1I0TYE1_9SPHI</name>
<keyword evidence="5" id="KW-1185">Reference proteome</keyword>
<dbReference type="GO" id="GO:0000976">
    <property type="term" value="F:transcription cis-regulatory region binding"/>
    <property type="evidence" value="ECO:0007669"/>
    <property type="project" value="TreeGrafter"/>
</dbReference>
<sequence>MTTETKINEKRKHRCVIVDDDPLLVELLEAYINDTPELTLVGSFNNASEAIQILSHEQKIDFLFLDIKMNGISGIEAAIKLRDTVKYLIFITAYSQYAMDAHQVNADQYLLKPVSYSKFISCLNGLLEKNNRQQRLS</sequence>
<dbReference type="GO" id="GO:0000156">
    <property type="term" value="F:phosphorelay response regulator activity"/>
    <property type="evidence" value="ECO:0007669"/>
    <property type="project" value="TreeGrafter"/>
</dbReference>
<keyword evidence="2" id="KW-0597">Phosphoprotein</keyword>
<dbReference type="AlphaFoldDB" id="A0A1I0TYE1"/>
<dbReference type="EMBL" id="FOJM01000016">
    <property type="protein sequence ID" value="SFA56774.1"/>
    <property type="molecule type" value="Genomic_DNA"/>
</dbReference>
<dbReference type="STRING" id="332999.SAMN04488511_116121"/>
<protein>
    <submittedName>
        <fullName evidence="4">Response regulator receiver domain-containing protein</fullName>
    </submittedName>
</protein>
<evidence type="ECO:0000313" key="5">
    <source>
        <dbReference type="Proteomes" id="UP000198836"/>
    </source>
</evidence>
<dbReference type="SUPFAM" id="SSF52172">
    <property type="entry name" value="CheY-like"/>
    <property type="match status" value="1"/>
</dbReference>
<organism evidence="4 5">
    <name type="scientific">Pedobacter suwonensis</name>
    <dbReference type="NCBI Taxonomy" id="332999"/>
    <lineage>
        <taxon>Bacteria</taxon>
        <taxon>Pseudomonadati</taxon>
        <taxon>Bacteroidota</taxon>
        <taxon>Sphingobacteriia</taxon>
        <taxon>Sphingobacteriales</taxon>
        <taxon>Sphingobacteriaceae</taxon>
        <taxon>Pedobacter</taxon>
    </lineage>
</organism>
<dbReference type="RefSeq" id="WP_090986474.1">
    <property type="nucleotide sequence ID" value="NZ_FOJM01000016.1"/>
</dbReference>
<keyword evidence="1" id="KW-0238">DNA-binding</keyword>
<dbReference type="PANTHER" id="PTHR48111:SF17">
    <property type="entry name" value="TRANSCRIPTIONAL REGULATORY PROTEIN YPDB"/>
    <property type="match status" value="1"/>
</dbReference>
<dbReference type="OrthoDB" id="9787344at2"/>
<dbReference type="GO" id="GO:0032993">
    <property type="term" value="C:protein-DNA complex"/>
    <property type="evidence" value="ECO:0007669"/>
    <property type="project" value="TreeGrafter"/>
</dbReference>
<dbReference type="GO" id="GO:0006355">
    <property type="term" value="P:regulation of DNA-templated transcription"/>
    <property type="evidence" value="ECO:0007669"/>
    <property type="project" value="TreeGrafter"/>
</dbReference>
<dbReference type="Pfam" id="PF00072">
    <property type="entry name" value="Response_reg"/>
    <property type="match status" value="1"/>
</dbReference>
<gene>
    <name evidence="4" type="ORF">SAMN04488511_116121</name>
</gene>
<dbReference type="InterPro" id="IPR011006">
    <property type="entry name" value="CheY-like_superfamily"/>
</dbReference>
<evidence type="ECO:0000256" key="2">
    <source>
        <dbReference type="PROSITE-ProRule" id="PRU00169"/>
    </source>
</evidence>
<reference evidence="5" key="1">
    <citation type="submission" date="2016-10" db="EMBL/GenBank/DDBJ databases">
        <authorList>
            <person name="Varghese N."/>
            <person name="Submissions S."/>
        </authorList>
    </citation>
    <scope>NUCLEOTIDE SEQUENCE [LARGE SCALE GENOMIC DNA]</scope>
    <source>
        <strain evidence="5">DSM 18130</strain>
    </source>
</reference>
<accession>A0A1I0TYE1</accession>
<dbReference type="SMART" id="SM00448">
    <property type="entry name" value="REC"/>
    <property type="match status" value="1"/>
</dbReference>
<feature type="domain" description="Response regulatory" evidence="3">
    <location>
        <begin position="14"/>
        <end position="127"/>
    </location>
</feature>
<dbReference type="GO" id="GO:0005829">
    <property type="term" value="C:cytosol"/>
    <property type="evidence" value="ECO:0007669"/>
    <property type="project" value="TreeGrafter"/>
</dbReference>
<proteinExistence type="predicted"/>
<dbReference type="Proteomes" id="UP000198836">
    <property type="component" value="Unassembled WGS sequence"/>
</dbReference>
<dbReference type="Gene3D" id="3.40.50.2300">
    <property type="match status" value="1"/>
</dbReference>
<dbReference type="PANTHER" id="PTHR48111">
    <property type="entry name" value="REGULATOR OF RPOS"/>
    <property type="match status" value="1"/>
</dbReference>
<evidence type="ECO:0000256" key="1">
    <source>
        <dbReference type="ARBA" id="ARBA00023125"/>
    </source>
</evidence>
<dbReference type="InterPro" id="IPR039420">
    <property type="entry name" value="WalR-like"/>
</dbReference>
<dbReference type="InterPro" id="IPR001789">
    <property type="entry name" value="Sig_transdc_resp-reg_receiver"/>
</dbReference>